<dbReference type="FunCoup" id="A7TE62">
    <property type="interactions" value="19"/>
</dbReference>
<dbReference type="Pfam" id="PF00994">
    <property type="entry name" value="MoCF_biosynth"/>
    <property type="match status" value="1"/>
</dbReference>
<dbReference type="AlphaFoldDB" id="A7TE62"/>
<protein>
    <recommendedName>
        <fullName evidence="1">MoaB/Mog domain-containing protein</fullName>
    </recommendedName>
</protein>
<name>A7TE62_VANPO</name>
<dbReference type="PANTHER" id="PTHR47675:SF1">
    <property type="entry name" value="MOLYBDOPTERIN BINDING DOMAIN PROTEIN (AFU_ORTHOLOGUE AFUA_5G11210)"/>
    <property type="match status" value="1"/>
</dbReference>
<evidence type="ECO:0000259" key="1">
    <source>
        <dbReference type="SMART" id="SM00852"/>
    </source>
</evidence>
<dbReference type="OMA" id="EGWAPGC"/>
<dbReference type="HOGENOM" id="CLU_030805_0_0_1"/>
<dbReference type="GO" id="GO:0047884">
    <property type="term" value="F:FAD diphosphatase activity"/>
    <property type="evidence" value="ECO:0007669"/>
    <property type="project" value="EnsemblFungi"/>
</dbReference>
<dbReference type="OrthoDB" id="448496at2759"/>
<dbReference type="STRING" id="436907.A7TE62"/>
<dbReference type="eggNOG" id="KOG2644">
    <property type="taxonomic scope" value="Eukaryota"/>
</dbReference>
<dbReference type="GO" id="GO:0042726">
    <property type="term" value="P:flavin-containing compound metabolic process"/>
    <property type="evidence" value="ECO:0007669"/>
    <property type="project" value="EnsemblFungi"/>
</dbReference>
<dbReference type="PhylomeDB" id="A7TE62"/>
<feature type="domain" description="MoaB/Mog" evidence="1">
    <location>
        <begin position="7"/>
        <end position="176"/>
    </location>
</feature>
<dbReference type="SMART" id="SM00852">
    <property type="entry name" value="MoCF_biosynth"/>
    <property type="match status" value="1"/>
</dbReference>
<proteinExistence type="predicted"/>
<dbReference type="InParanoid" id="A7TE62"/>
<dbReference type="PANTHER" id="PTHR47675">
    <property type="entry name" value="MOLYBDOPTERIN BINDING DOMAIN PROTEIN (AFU_ORTHOLOGUE AFUA_5G11210)"/>
    <property type="match status" value="1"/>
</dbReference>
<reference evidence="2 3" key="1">
    <citation type="journal article" date="2007" name="Proc. Natl. Acad. Sci. U.S.A.">
        <title>Independent sorting-out of thousands of duplicated gene pairs in two yeast species descended from a whole-genome duplication.</title>
        <authorList>
            <person name="Scannell D.R."/>
            <person name="Frank A.C."/>
            <person name="Conant G.C."/>
            <person name="Byrne K.P."/>
            <person name="Woolfit M."/>
            <person name="Wolfe K.H."/>
        </authorList>
    </citation>
    <scope>NUCLEOTIDE SEQUENCE [LARGE SCALE GENOMIC DNA]</scope>
    <source>
        <strain evidence="3">ATCC 22028 / DSM 70294 / BCRC 21397 / CBS 2163 / NBRC 10782 / NRRL Y-8283 / UCD 57-17</strain>
    </source>
</reference>
<dbReference type="Gene3D" id="3.40.980.10">
    <property type="entry name" value="MoaB/Mog-like domain"/>
    <property type="match status" value="1"/>
</dbReference>
<sequence>MPKTTAACLIIGDEVLNGKIQDANSPFFAKYCYNLGIELKEIVTVGDEEEQIINSIKRLSKKYDFIATTGGIGPTHDDITYECIAKAFGLDCILDEECKARMQIKSNPEARLDSEALKDYYRMATLPTGSNVKSYYLVDDLWVPICSINNNIFIFPGIPQLFQKLLDSFVDVIKDIYNIKDQSHEYMRYFVKTTLSESQISQYLRNLQTEASCVSDEIKIGSYPHFGLGFNTVSIFGTKDNSEYLNKIKIRTIEKLNGEELSAEYEEQISNRI</sequence>
<keyword evidence="3" id="KW-1185">Reference proteome</keyword>
<dbReference type="KEGG" id="vpo:Kpol_1002p30"/>
<dbReference type="SUPFAM" id="SSF53218">
    <property type="entry name" value="Molybdenum cofactor biosynthesis proteins"/>
    <property type="match status" value="1"/>
</dbReference>
<dbReference type="Proteomes" id="UP000000267">
    <property type="component" value="Unassembled WGS sequence"/>
</dbReference>
<dbReference type="InterPro" id="IPR001453">
    <property type="entry name" value="MoaB/Mog_dom"/>
</dbReference>
<evidence type="ECO:0000313" key="2">
    <source>
        <dbReference type="EMBL" id="EDO19384.1"/>
    </source>
</evidence>
<dbReference type="CDD" id="cd00885">
    <property type="entry name" value="cinA"/>
    <property type="match status" value="1"/>
</dbReference>
<dbReference type="RefSeq" id="XP_001647242.1">
    <property type="nucleotide sequence ID" value="XM_001647192.1"/>
</dbReference>
<dbReference type="GeneID" id="5547733"/>
<organism evidence="3">
    <name type="scientific">Vanderwaltozyma polyspora (strain ATCC 22028 / DSM 70294 / BCRC 21397 / CBS 2163 / NBRC 10782 / NRRL Y-8283 / UCD 57-17)</name>
    <name type="common">Kluyveromyces polysporus</name>
    <dbReference type="NCBI Taxonomy" id="436907"/>
    <lineage>
        <taxon>Eukaryota</taxon>
        <taxon>Fungi</taxon>
        <taxon>Dikarya</taxon>
        <taxon>Ascomycota</taxon>
        <taxon>Saccharomycotina</taxon>
        <taxon>Saccharomycetes</taxon>
        <taxon>Saccharomycetales</taxon>
        <taxon>Saccharomycetaceae</taxon>
        <taxon>Vanderwaltozyma</taxon>
    </lineage>
</organism>
<dbReference type="InterPro" id="IPR036425">
    <property type="entry name" value="MoaB/Mog-like_dom_sf"/>
</dbReference>
<dbReference type="EMBL" id="DS480379">
    <property type="protein sequence ID" value="EDO19384.1"/>
    <property type="molecule type" value="Genomic_DNA"/>
</dbReference>
<accession>A7TE62</accession>
<gene>
    <name evidence="2" type="ORF">Kpol_1002p30</name>
</gene>
<evidence type="ECO:0000313" key="3">
    <source>
        <dbReference type="Proteomes" id="UP000000267"/>
    </source>
</evidence>